<keyword evidence="2" id="KW-1185">Reference proteome</keyword>
<dbReference type="RefSeq" id="WP_185125188.1">
    <property type="nucleotide sequence ID" value="NZ_CAJEWD010000004.1"/>
</dbReference>
<protein>
    <recommendedName>
        <fullName evidence="3">DUF1934 domain-containing protein</fullName>
    </recommendedName>
</protein>
<dbReference type="EMBL" id="CAJEWD010000004">
    <property type="protein sequence ID" value="CAD2074208.1"/>
    <property type="molecule type" value="Genomic_DNA"/>
</dbReference>
<evidence type="ECO:0000313" key="2">
    <source>
        <dbReference type="Proteomes" id="UP000589351"/>
    </source>
</evidence>
<dbReference type="InterPro" id="IPR012674">
    <property type="entry name" value="Calycin"/>
</dbReference>
<evidence type="ECO:0008006" key="3">
    <source>
        <dbReference type="Google" id="ProtNLM"/>
    </source>
</evidence>
<proteinExistence type="predicted"/>
<evidence type="ECO:0000313" key="1">
    <source>
        <dbReference type="EMBL" id="CAD2074208.1"/>
    </source>
</evidence>
<dbReference type="Proteomes" id="UP000589351">
    <property type="component" value="Unassembled WGS sequence"/>
</dbReference>
<name>A0A6V7RB55_9STAP</name>
<organism evidence="1 2">
    <name type="scientific">Jeotgalicoccus meleagridis</name>
    <dbReference type="NCBI Taxonomy" id="2759181"/>
    <lineage>
        <taxon>Bacteria</taxon>
        <taxon>Bacillati</taxon>
        <taxon>Bacillota</taxon>
        <taxon>Bacilli</taxon>
        <taxon>Bacillales</taxon>
        <taxon>Staphylococcaceae</taxon>
        <taxon>Jeotgalicoccus</taxon>
    </lineage>
</organism>
<dbReference type="Pfam" id="PF09148">
    <property type="entry name" value="DUF1934"/>
    <property type="match status" value="1"/>
</dbReference>
<comment type="caution">
    <text evidence="1">The sequence shown here is derived from an EMBL/GenBank/DDBJ whole genome shotgun (WGS) entry which is preliminary data.</text>
</comment>
<reference evidence="1 2" key="1">
    <citation type="submission" date="2020-07" db="EMBL/GenBank/DDBJ databases">
        <authorList>
            <person name="Criscuolo A."/>
        </authorList>
    </citation>
    <scope>NUCLEOTIDE SEQUENCE [LARGE SCALE GENOMIC DNA]</scope>
    <source>
        <strain evidence="1">CIP111649</strain>
    </source>
</reference>
<accession>A0A6V7RB55</accession>
<gene>
    <name evidence="1" type="ORF">JEODO184_00652</name>
</gene>
<dbReference type="InterPro" id="IPR015231">
    <property type="entry name" value="DUF1934"/>
</dbReference>
<dbReference type="AlphaFoldDB" id="A0A6V7RB55"/>
<sequence>MTESKTLPYKLRQHVNLNGDKTDYEQDLEVSIIEKNDVYLRYIEALDEHEIKVTVRLANDHVKLQRRGIINMNFHFEEGLKTDTFYESPAGKHHFQVYTHRLLQSVDTLIIEYDLYQSGELLGNYKYKLERV</sequence>
<dbReference type="Gene3D" id="2.40.128.20">
    <property type="match status" value="1"/>
</dbReference>
<dbReference type="SUPFAM" id="SSF50814">
    <property type="entry name" value="Lipocalins"/>
    <property type="match status" value="1"/>
</dbReference>